<sequence>MKKRPSYRKFQPQLKKIEELEKNNSTFKRIYSEYELMSDELWEIENDEKNSVPDDFINAIQLQTEYLEEEINNWLTNITPRDNDA</sequence>
<dbReference type="STRING" id="619805.SAMN05660477_02172"/>
<dbReference type="EMBL" id="FUYZ01000007">
    <property type="protein sequence ID" value="SKB97745.1"/>
    <property type="molecule type" value="Genomic_DNA"/>
</dbReference>
<dbReference type="InterPro" id="IPR038444">
    <property type="entry name" value="DUF465_sf"/>
</dbReference>
<proteinExistence type="predicted"/>
<reference evidence="1 2" key="1">
    <citation type="submission" date="2017-02" db="EMBL/GenBank/DDBJ databases">
        <authorList>
            <person name="Peterson S.W."/>
        </authorList>
    </citation>
    <scope>NUCLEOTIDE SEQUENCE [LARGE SCALE GENOMIC DNA]</scope>
    <source>
        <strain evidence="1 2">DSM 22323</strain>
    </source>
</reference>
<evidence type="ECO:0000313" key="2">
    <source>
        <dbReference type="Proteomes" id="UP000191112"/>
    </source>
</evidence>
<dbReference type="Proteomes" id="UP000191112">
    <property type="component" value="Unassembled WGS sequence"/>
</dbReference>
<dbReference type="OrthoDB" id="1270588at2"/>
<gene>
    <name evidence="1" type="ORF">SAMN05660477_02172</name>
</gene>
<protein>
    <submittedName>
        <fullName evidence="1">Uncharacterized protein</fullName>
    </submittedName>
</protein>
<evidence type="ECO:0000313" key="1">
    <source>
        <dbReference type="EMBL" id="SKB97745.1"/>
    </source>
</evidence>
<organism evidence="1 2">
    <name type="scientific">Soonwooa buanensis</name>
    <dbReference type="NCBI Taxonomy" id="619805"/>
    <lineage>
        <taxon>Bacteria</taxon>
        <taxon>Pseudomonadati</taxon>
        <taxon>Bacteroidota</taxon>
        <taxon>Flavobacteriia</taxon>
        <taxon>Flavobacteriales</taxon>
        <taxon>Weeksellaceae</taxon>
        <taxon>Chryseobacterium group</taxon>
        <taxon>Soonwooa</taxon>
    </lineage>
</organism>
<dbReference type="RefSeq" id="WP_079667466.1">
    <property type="nucleotide sequence ID" value="NZ_FUYZ01000007.1"/>
</dbReference>
<accession>A0A1T5FNN3</accession>
<keyword evidence="2" id="KW-1185">Reference proteome</keyword>
<dbReference type="Gene3D" id="6.10.280.50">
    <property type="match status" value="1"/>
</dbReference>
<name>A0A1T5FNN3_9FLAO</name>
<dbReference type="AlphaFoldDB" id="A0A1T5FNN3"/>